<dbReference type="OrthoDB" id="1489185at2"/>
<evidence type="ECO:0000313" key="4">
    <source>
        <dbReference type="EMBL" id="RYM31450.1"/>
    </source>
</evidence>
<proteinExistence type="predicted"/>
<organism evidence="4 5">
    <name type="scientific">Brumimicrobium glaciale</name>
    <dbReference type="NCBI Taxonomy" id="200475"/>
    <lineage>
        <taxon>Bacteria</taxon>
        <taxon>Pseudomonadati</taxon>
        <taxon>Bacteroidota</taxon>
        <taxon>Flavobacteriia</taxon>
        <taxon>Flavobacteriales</taxon>
        <taxon>Crocinitomicaceae</taxon>
        <taxon>Brumimicrobium</taxon>
    </lineage>
</organism>
<comment type="caution">
    <text evidence="4">The sequence shown here is derived from an EMBL/GenBank/DDBJ whole genome shotgun (WGS) entry which is preliminary data.</text>
</comment>
<evidence type="ECO:0000259" key="3">
    <source>
        <dbReference type="Pfam" id="PF18962"/>
    </source>
</evidence>
<keyword evidence="5" id="KW-1185">Reference proteome</keyword>
<keyword evidence="1 2" id="KW-0732">Signal</keyword>
<evidence type="ECO:0000313" key="5">
    <source>
        <dbReference type="Proteomes" id="UP000293952"/>
    </source>
</evidence>
<evidence type="ECO:0000256" key="1">
    <source>
        <dbReference type="ARBA" id="ARBA00022729"/>
    </source>
</evidence>
<protein>
    <submittedName>
        <fullName evidence="4">T9SS type A sorting domain-containing protein</fullName>
    </submittedName>
</protein>
<evidence type="ECO:0000256" key="2">
    <source>
        <dbReference type="SAM" id="SignalP"/>
    </source>
</evidence>
<sequence length="1571" mass="165945">MKNLILILFLFSLSSTVYSADRYWIASSLGQWNNTANWSATDGGPGGASVPSNGDFVYFNANGLGNCNLDVAAAFDGINTENYSGIIDLRGFSFNPTVSGNEDCSFLGGTINDSPGTSEINYSTSGRTRFQNVKFGAIINIESGRIEFNGGVFNAIVTAEQTGSAITNGDGGCIFTENTIIINSGSSRLILGRINPDEFLKDLDIINSGSGRIFLAENSSGNIVTGDLKITGNGSSEAIILSEDEFSSLAVAGDMTVLTTSSASNSSITIGNSGSVSIAGRLDVTQNATGDKSRIFIANAETSKVSVNGVSKFINNGVNDDTRTNIGFRGDVSFGDSLILINNSTSSTNQFILNRNSGSSNIYNGHIVVSNTQSDGDGVYFGNAGGSGVLAANRRVSIGSGGFVSGKLRFGNFNQTGTTAQSLTLTGTAELSSESSDWGGDFNGVASGVTTHSSRFHGNTYIEKTGNETDDSKGNNFFDRNVVLKNSGKGRFIMGSDNPDVFQMNLDIDNSGESNIFIANSSANNIIVGYLSINNDGFGLGSNIVRIGNDAVSSITIGGDVFIKNVGSADNSRVFFPHAGGIVLNGDLIIDNSPQGKDGEVNLSASLNSSLAVNGILNLIQTANGGVTKRTYIGERGSVVINGNTSISNNSDANNNFVLIADKATSSVTFNGNVVVENTHINGEGVQFGKSGGTTSLANGFTLTIGSGGFATGELIIENLTQTGLTAQNITLTGSASFETIGSSWEGDVSFISPRIISENTTYRGLSYLEKNGAINDNSEGGNTFERNCIIKNTGSGHIRMGNSSFDRWEENLTLLSEGDGDLAIAYGAFGNFIAGDLTVMASSGAGSAQQVVIANQITSSLSVGGNTTVINNSNGVRNDVIIGENGKVYFIGDLEITNSSTSNRAEIILAKSTSAEITVSGNTTVLNSGLGGNIKQIYVGNSGDIRFIGSLNLTLTSNASDAEIFLNHDIGSENVYFQGVTINAPSSLSDGVYFGANGGTGTLSSGSNISIGPDGFIAENLLMQNLIQMGSTAQVIELNTGTTRLESNNSIWNGDVVFRSPKLFSNNSTYHSSAILHKTGADNDESDGGNTFYGITVLRNTGSGDFKPSNVIGNTFNEDVTYEKAGTGDILPTYNSTSKYAKSIIINSNDVMVFGASGGGTVSMNGTGPQFISVVGATPKPEFAAFETSNPNDDITLNTPIEIINFLVLLQGNINTTDINMLFMSDNSFVISVSNNAFVNGPVTKIGNDLFTFPVGKANFYRPIRMASKPDDISAQFRAEYFPQNVVSSGTPNSPLEISIFNISSCEYWLLDRLASSSSVVVELSYRNTVPGSCSGVVDQSTLLVSRWNGSLWEDLGNGGISGNASNGSVKSFGAVPDFSTFTIGTTNDVNPLPIELTEFEVKKQDASAMVNWTTASELNNDYFDLERSTDGFNFESISKLDGAGNSTHLINYNHLDRYPEAGISYYRLKQVDFDGKFSYSDIKSILFDDIGSLNIYPNPLNTGHDLMIASNQVISSIEIINETGQLIRSAKFDGKQNEVKLSNLSLTSGFYFVKVYSDMNLEVEKLIVR</sequence>
<dbReference type="InterPro" id="IPR026444">
    <property type="entry name" value="Secre_tail"/>
</dbReference>
<feature type="signal peptide" evidence="2">
    <location>
        <begin position="1"/>
        <end position="19"/>
    </location>
</feature>
<feature type="domain" description="Secretion system C-terminal sorting" evidence="3">
    <location>
        <begin position="1497"/>
        <end position="1570"/>
    </location>
</feature>
<name>A0A4Q4KFJ7_9FLAO</name>
<reference evidence="4 5" key="1">
    <citation type="submission" date="2019-02" db="EMBL/GenBank/DDBJ databases">
        <title>Genome sequence of the sea-ice species Brumimicrobium glaciale.</title>
        <authorList>
            <person name="Bowman J.P."/>
        </authorList>
    </citation>
    <scope>NUCLEOTIDE SEQUENCE [LARGE SCALE GENOMIC DNA]</scope>
    <source>
        <strain evidence="4 5">IC156</strain>
    </source>
</reference>
<dbReference type="Proteomes" id="UP000293952">
    <property type="component" value="Unassembled WGS sequence"/>
</dbReference>
<gene>
    <name evidence="4" type="ORF">ERX46_16205</name>
</gene>
<dbReference type="NCBIfam" id="TIGR04183">
    <property type="entry name" value="Por_Secre_tail"/>
    <property type="match status" value="1"/>
</dbReference>
<dbReference type="RefSeq" id="WP_130094914.1">
    <property type="nucleotide sequence ID" value="NZ_SETE01000008.1"/>
</dbReference>
<feature type="chain" id="PRO_5020245597" evidence="2">
    <location>
        <begin position="20"/>
        <end position="1571"/>
    </location>
</feature>
<dbReference type="EMBL" id="SETE01000008">
    <property type="protein sequence ID" value="RYM31450.1"/>
    <property type="molecule type" value="Genomic_DNA"/>
</dbReference>
<dbReference type="Pfam" id="PF18962">
    <property type="entry name" value="Por_Secre_tail"/>
    <property type="match status" value="1"/>
</dbReference>
<accession>A0A4Q4KFJ7</accession>